<comment type="caution">
    <text evidence="2">The sequence shown here is derived from an EMBL/GenBank/DDBJ whole genome shotgun (WGS) entry which is preliminary data.</text>
</comment>
<organism evidence="2 3">
    <name type="scientific">Stephania yunnanensis</name>
    <dbReference type="NCBI Taxonomy" id="152371"/>
    <lineage>
        <taxon>Eukaryota</taxon>
        <taxon>Viridiplantae</taxon>
        <taxon>Streptophyta</taxon>
        <taxon>Embryophyta</taxon>
        <taxon>Tracheophyta</taxon>
        <taxon>Spermatophyta</taxon>
        <taxon>Magnoliopsida</taxon>
        <taxon>Ranunculales</taxon>
        <taxon>Menispermaceae</taxon>
        <taxon>Menispermoideae</taxon>
        <taxon>Cissampelideae</taxon>
        <taxon>Stephania</taxon>
    </lineage>
</organism>
<proteinExistence type="predicted"/>
<protein>
    <submittedName>
        <fullName evidence="2">Uncharacterized protein</fullName>
    </submittedName>
</protein>
<dbReference type="AlphaFoldDB" id="A0AAP0P840"/>
<dbReference type="Proteomes" id="UP001420932">
    <property type="component" value="Unassembled WGS sequence"/>
</dbReference>
<keyword evidence="3" id="KW-1185">Reference proteome</keyword>
<evidence type="ECO:0000256" key="1">
    <source>
        <dbReference type="SAM" id="MobiDB-lite"/>
    </source>
</evidence>
<evidence type="ECO:0000313" key="2">
    <source>
        <dbReference type="EMBL" id="KAK9134543.1"/>
    </source>
</evidence>
<feature type="region of interest" description="Disordered" evidence="1">
    <location>
        <begin position="1"/>
        <end position="25"/>
    </location>
</feature>
<accession>A0AAP0P840</accession>
<gene>
    <name evidence="2" type="ORF">Syun_013873</name>
</gene>
<dbReference type="EMBL" id="JBBNAF010000006">
    <property type="protein sequence ID" value="KAK9134543.1"/>
    <property type="molecule type" value="Genomic_DNA"/>
</dbReference>
<reference evidence="2 3" key="1">
    <citation type="submission" date="2024-01" db="EMBL/GenBank/DDBJ databases">
        <title>Genome assemblies of Stephania.</title>
        <authorList>
            <person name="Yang L."/>
        </authorList>
    </citation>
    <scope>NUCLEOTIDE SEQUENCE [LARGE SCALE GENOMIC DNA]</scope>
    <source>
        <strain evidence="2">YNDBR</strain>
        <tissue evidence="2">Leaf</tissue>
    </source>
</reference>
<evidence type="ECO:0000313" key="3">
    <source>
        <dbReference type="Proteomes" id="UP001420932"/>
    </source>
</evidence>
<name>A0AAP0P840_9MAGN</name>
<sequence>MANHPPNNTLKHDLFTGAPPKTAPTPPNIINAKLTAPATTPNLTLYSLINEAASSGTIAPTENARADAADAWIGFGN</sequence>